<keyword evidence="1" id="KW-0677">Repeat</keyword>
<dbReference type="InterPro" id="IPR001258">
    <property type="entry name" value="NHL_repeat"/>
</dbReference>
<sequence>FGTKGSGPGQLIGPAGIAIDTAATGLVYVSEYGNHRISVFTSNGVLFFFCDFKSQALNLQLIILLCAQLLVGWEGEDKN</sequence>
<accession>A0A1X7UBG6</accession>
<organism evidence="3">
    <name type="scientific">Amphimedon queenslandica</name>
    <name type="common">Sponge</name>
    <dbReference type="NCBI Taxonomy" id="400682"/>
    <lineage>
        <taxon>Eukaryota</taxon>
        <taxon>Metazoa</taxon>
        <taxon>Porifera</taxon>
        <taxon>Demospongiae</taxon>
        <taxon>Heteroscleromorpha</taxon>
        <taxon>Haplosclerida</taxon>
        <taxon>Niphatidae</taxon>
        <taxon>Amphimedon</taxon>
    </lineage>
</organism>
<proteinExistence type="predicted"/>
<feature type="repeat" description="NHL" evidence="2">
    <location>
        <begin position="1"/>
        <end position="43"/>
    </location>
</feature>
<dbReference type="EnsemblMetazoa" id="Aqu2.1.24806_001">
    <property type="protein sequence ID" value="Aqu2.1.24806_001"/>
    <property type="gene ID" value="Aqu2.1.24806"/>
</dbReference>
<dbReference type="InParanoid" id="A0A1X7UBG6"/>
<dbReference type="InterPro" id="IPR011042">
    <property type="entry name" value="6-blade_b-propeller_TolB-like"/>
</dbReference>
<dbReference type="AlphaFoldDB" id="A0A1X7UBG6"/>
<dbReference type="Gene3D" id="2.120.10.30">
    <property type="entry name" value="TolB, C-terminal domain"/>
    <property type="match status" value="1"/>
</dbReference>
<dbReference type="Pfam" id="PF01436">
    <property type="entry name" value="NHL"/>
    <property type="match status" value="1"/>
</dbReference>
<reference evidence="3" key="1">
    <citation type="submission" date="2017-05" db="UniProtKB">
        <authorList>
            <consortium name="EnsemblMetazoa"/>
        </authorList>
    </citation>
    <scope>IDENTIFICATION</scope>
</reference>
<protein>
    <submittedName>
        <fullName evidence="3">Uncharacterized protein</fullName>
    </submittedName>
</protein>
<dbReference type="PROSITE" id="PS51125">
    <property type="entry name" value="NHL"/>
    <property type="match status" value="1"/>
</dbReference>
<evidence type="ECO:0000313" key="3">
    <source>
        <dbReference type="EnsemblMetazoa" id="Aqu2.1.24806_001"/>
    </source>
</evidence>
<name>A0A1X7UBG6_AMPQE</name>
<evidence type="ECO:0000256" key="1">
    <source>
        <dbReference type="ARBA" id="ARBA00022737"/>
    </source>
</evidence>
<evidence type="ECO:0000256" key="2">
    <source>
        <dbReference type="PROSITE-ProRule" id="PRU00504"/>
    </source>
</evidence>